<dbReference type="GO" id="GO:0005886">
    <property type="term" value="C:plasma membrane"/>
    <property type="evidence" value="ECO:0007669"/>
    <property type="project" value="TreeGrafter"/>
</dbReference>
<evidence type="ECO:0000256" key="2">
    <source>
        <dbReference type="ARBA" id="ARBA00022490"/>
    </source>
</evidence>
<dbReference type="Pfam" id="PF13516">
    <property type="entry name" value="LRR_6"/>
    <property type="match status" value="2"/>
</dbReference>
<dbReference type="EMBL" id="JAODUO010000709">
    <property type="protein sequence ID" value="KAK2175759.1"/>
    <property type="molecule type" value="Genomic_DNA"/>
</dbReference>
<comment type="caution">
    <text evidence="6">The sequence shown here is derived from an EMBL/GenBank/DDBJ whole genome shotgun (WGS) entry which is preliminary data.</text>
</comment>
<dbReference type="Proteomes" id="UP001209878">
    <property type="component" value="Unassembled WGS sequence"/>
</dbReference>
<dbReference type="GO" id="GO:0005813">
    <property type="term" value="C:centrosome"/>
    <property type="evidence" value="ECO:0007669"/>
    <property type="project" value="UniProtKB-SubCell"/>
</dbReference>
<gene>
    <name evidence="6" type="ORF">NP493_709g01000</name>
</gene>
<dbReference type="PANTHER" id="PTHR23170:SF3">
    <property type="entry name" value="LEUCINE-RICH REPEAT-CONTAINING PROTEIN 45"/>
    <property type="match status" value="1"/>
</dbReference>
<keyword evidence="4" id="KW-0206">Cytoskeleton</keyword>
<dbReference type="SUPFAM" id="SSF52047">
    <property type="entry name" value="RNI-like"/>
    <property type="match status" value="1"/>
</dbReference>
<evidence type="ECO:0000256" key="1">
    <source>
        <dbReference type="ARBA" id="ARBA00004300"/>
    </source>
</evidence>
<dbReference type="InterPro" id="IPR032675">
    <property type="entry name" value="LRR_dom_sf"/>
</dbReference>
<protein>
    <recommendedName>
        <fullName evidence="8">Leucine-rich repeat-containing protein 45</fullName>
    </recommendedName>
</protein>
<dbReference type="InterPro" id="IPR001611">
    <property type="entry name" value="Leu-rich_rpt"/>
</dbReference>
<comment type="subcellular location">
    <subcellularLocation>
        <location evidence="1">Cytoplasm</location>
        <location evidence="1">Cytoskeleton</location>
        <location evidence="1">Microtubule organizing center</location>
        <location evidence="1">Centrosome</location>
    </subcellularLocation>
</comment>
<dbReference type="InterPro" id="IPR052116">
    <property type="entry name" value="Centro_Cilium_Assembly"/>
</dbReference>
<accession>A0AAD9KQD6</accession>
<dbReference type="Gene3D" id="3.80.10.10">
    <property type="entry name" value="Ribonuclease Inhibitor"/>
    <property type="match status" value="2"/>
</dbReference>
<evidence type="ECO:0000256" key="5">
    <source>
        <dbReference type="SAM" id="Coils"/>
    </source>
</evidence>
<reference evidence="6" key="1">
    <citation type="journal article" date="2023" name="Mol. Biol. Evol.">
        <title>Third-Generation Sequencing Reveals the Adaptive Role of the Epigenome in Three Deep-Sea Polychaetes.</title>
        <authorList>
            <person name="Perez M."/>
            <person name="Aroh O."/>
            <person name="Sun Y."/>
            <person name="Lan Y."/>
            <person name="Juniper S.K."/>
            <person name="Young C.R."/>
            <person name="Angers B."/>
            <person name="Qian P.Y."/>
        </authorList>
    </citation>
    <scope>NUCLEOTIDE SEQUENCE</scope>
    <source>
        <strain evidence="6">R07B-5</strain>
    </source>
</reference>
<evidence type="ECO:0000313" key="6">
    <source>
        <dbReference type="EMBL" id="KAK2175759.1"/>
    </source>
</evidence>
<evidence type="ECO:0000256" key="4">
    <source>
        <dbReference type="ARBA" id="ARBA00023212"/>
    </source>
</evidence>
<dbReference type="SMART" id="SM00368">
    <property type="entry name" value="LRR_RI"/>
    <property type="match status" value="4"/>
</dbReference>
<keyword evidence="7" id="KW-1185">Reference proteome</keyword>
<keyword evidence="3 5" id="KW-0175">Coiled coil</keyword>
<dbReference type="PANTHER" id="PTHR23170">
    <property type="entry name" value="NY-REN-58 ANTIGEN"/>
    <property type="match status" value="1"/>
</dbReference>
<dbReference type="AlphaFoldDB" id="A0AAD9KQD6"/>
<evidence type="ECO:0000313" key="7">
    <source>
        <dbReference type="Proteomes" id="UP001209878"/>
    </source>
</evidence>
<name>A0AAD9KQD6_RIDPI</name>
<feature type="coiled-coil region" evidence="5">
    <location>
        <begin position="321"/>
        <end position="412"/>
    </location>
</feature>
<keyword evidence="2" id="KW-0963">Cytoplasm</keyword>
<sequence length="676" mass="77842">MTVDEFKHTYLRLCKDHHIDSQECILNQLSRAHKCASPRGGYCLDLSASSVNVKTCAVLGKTLAVDRTFSEVKLNDCMLAEEGVRAIAHGLGSNVLCRKLEMKGNNVRGSSCVVGNNASTLHHVCCSLCLEWNALGMLDTSFGMFCEGLATNATLQVLDLRNNQITHDGASELATALKRNTTLRSLDLRWNNVGLIGARTLLTALDHNKTLVKLELAGNNVPNDILRSIETSVAHNSERVSLVTDYTERTHLLSKEVQHLKRSKQQEMSDLLDKLDKHDEATRKSKRSACERIHQLQEALEVRRDQFNSLAAKLALAESEIALSESKMAEMAVMMERAKEEQKAMNKQHQGELKREREDRAMAEGRLNKELLETNERNMALENKVDELERTYRNQQDQIYELKEQLTHAQADMKLKVAHYEERLLLEKQKLKDAWREAEELRQKEVERVQKDSDETERGLRQRITKQDLMYTELEEEISRLKSSLSVEKERAEEQLRTTKLRLRAEEEQRLHQLEEKCRMLQASKDELESHYSQQSSLINDLQSKNANYTLETETLKRQISELNQSLAGKSNEMLAEVGKVRIEMSQRIQRLEAERQTQQELYDKLAQRETELADLQRKQHMAQEDRDREVARLTERLQQKEAEIKQMKDEDLQRASMLQTAIQSYMTRSPFSATN</sequence>
<organism evidence="6 7">
    <name type="scientific">Ridgeia piscesae</name>
    <name type="common">Tubeworm</name>
    <dbReference type="NCBI Taxonomy" id="27915"/>
    <lineage>
        <taxon>Eukaryota</taxon>
        <taxon>Metazoa</taxon>
        <taxon>Spiralia</taxon>
        <taxon>Lophotrochozoa</taxon>
        <taxon>Annelida</taxon>
        <taxon>Polychaeta</taxon>
        <taxon>Sedentaria</taxon>
        <taxon>Canalipalpata</taxon>
        <taxon>Sabellida</taxon>
        <taxon>Siboglinidae</taxon>
        <taxon>Ridgeia</taxon>
    </lineage>
</organism>
<evidence type="ECO:0008006" key="8">
    <source>
        <dbReference type="Google" id="ProtNLM"/>
    </source>
</evidence>
<evidence type="ECO:0000256" key="3">
    <source>
        <dbReference type="ARBA" id="ARBA00023054"/>
    </source>
</evidence>
<proteinExistence type="predicted"/>
<feature type="coiled-coil region" evidence="5">
    <location>
        <begin position="471"/>
        <end position="651"/>
    </location>
</feature>